<protein>
    <submittedName>
        <fullName evidence="3">Cofactor assembly of complex C</fullName>
    </submittedName>
</protein>
<keyword evidence="2" id="KW-0472">Membrane</keyword>
<sequence length="283" mass="30861">MIELDLKAHGLLGPQLRPMAAKVLSSPPHPQLNPNPHSYPSSRPLKILQAKATRDVTQKQKQPWLLLSQVSSRTRANKKRQLQVVGALSSSLHDCESLVTSSLLVLLQEPPSSSSSSLFVVAADSVGYSLASYYTSLGLFVLSVPGLWSLIKRSVKSKKTFIGEEKKAPSQVAGEILSFFTRNNFVVTDRGETITSNPESNEDDSERQPCLELEEPACLPATKIDRCLNLLLFEGMMVPSRGQAALLTFCTCISLASVALVLTITVPDVGNNWFWITTLSPLA</sequence>
<name>A0A4Y1R8N7_PRUDU</name>
<gene>
    <name evidence="3" type="ORF">Prudu_010609</name>
</gene>
<reference evidence="3" key="1">
    <citation type="journal article" date="2019" name="Science">
        <title>Mutation of a bHLH transcription factor allowed almond domestication.</title>
        <authorList>
            <person name="Sanchez-Perez R."/>
            <person name="Pavan S."/>
            <person name="Mazzeo R."/>
            <person name="Moldovan C."/>
            <person name="Aiese Cigliano R."/>
            <person name="Del Cueto J."/>
            <person name="Ricciardi F."/>
            <person name="Lotti C."/>
            <person name="Ricciardi L."/>
            <person name="Dicenta F."/>
            <person name="Lopez-Marques R.L."/>
            <person name="Lindberg Moller B."/>
        </authorList>
    </citation>
    <scope>NUCLEOTIDE SEQUENCE</scope>
</reference>
<evidence type="ECO:0000256" key="2">
    <source>
        <dbReference type="SAM" id="Phobius"/>
    </source>
</evidence>
<dbReference type="Pfam" id="PF12046">
    <property type="entry name" value="CCB1"/>
    <property type="match status" value="2"/>
</dbReference>
<keyword evidence="2" id="KW-0812">Transmembrane</keyword>
<feature type="region of interest" description="Disordered" evidence="1">
    <location>
        <begin position="23"/>
        <end position="42"/>
    </location>
</feature>
<evidence type="ECO:0000313" key="3">
    <source>
        <dbReference type="EMBL" id="BBH00581.1"/>
    </source>
</evidence>
<accession>A0A4Y1R8N7</accession>
<proteinExistence type="predicted"/>
<evidence type="ECO:0000256" key="1">
    <source>
        <dbReference type="SAM" id="MobiDB-lite"/>
    </source>
</evidence>
<feature type="transmembrane region" description="Helical" evidence="2">
    <location>
        <begin position="131"/>
        <end position="151"/>
    </location>
</feature>
<dbReference type="EMBL" id="AP019299">
    <property type="protein sequence ID" value="BBH00581.1"/>
    <property type="molecule type" value="Genomic_DNA"/>
</dbReference>
<dbReference type="AlphaFoldDB" id="A0A4Y1R8N7"/>
<keyword evidence="2" id="KW-1133">Transmembrane helix</keyword>
<dbReference type="InterPro" id="IPR021919">
    <property type="entry name" value="CCB1"/>
</dbReference>
<dbReference type="PANTHER" id="PTHR35302:SF1">
    <property type="entry name" value="PROTEIN COFACTOR ASSEMBLY OF COMPLEX C SUBUNIT B CCB1, CHLOROPLASTIC"/>
    <property type="match status" value="1"/>
</dbReference>
<dbReference type="PANTHER" id="PTHR35302">
    <property type="match status" value="1"/>
</dbReference>
<feature type="transmembrane region" description="Helical" evidence="2">
    <location>
        <begin position="244"/>
        <end position="266"/>
    </location>
</feature>
<organism evidence="3">
    <name type="scientific">Prunus dulcis</name>
    <name type="common">Almond</name>
    <name type="synonym">Amygdalus dulcis</name>
    <dbReference type="NCBI Taxonomy" id="3755"/>
    <lineage>
        <taxon>Eukaryota</taxon>
        <taxon>Viridiplantae</taxon>
        <taxon>Streptophyta</taxon>
        <taxon>Embryophyta</taxon>
        <taxon>Tracheophyta</taxon>
        <taxon>Spermatophyta</taxon>
        <taxon>Magnoliopsida</taxon>
        <taxon>eudicotyledons</taxon>
        <taxon>Gunneridae</taxon>
        <taxon>Pentapetalae</taxon>
        <taxon>rosids</taxon>
        <taxon>fabids</taxon>
        <taxon>Rosales</taxon>
        <taxon>Rosaceae</taxon>
        <taxon>Amygdaloideae</taxon>
        <taxon>Amygdaleae</taxon>
        <taxon>Prunus</taxon>
    </lineage>
</organism>